<dbReference type="RefSeq" id="WP_004175553.1">
    <property type="nucleotide sequence ID" value="NZ_CP021106.3"/>
</dbReference>
<sequence length="110" mass="12537">MNLSLTGHHVEITPSLRDYVASKMSKVARHFDHVIDVSVILSVEKLKQKAEANVHVKGKDIFVETDSADMYASIDSLVDKLDRQILRHKEKNETRRNNGALKNQETEQPE</sequence>
<evidence type="ECO:0000256" key="5">
    <source>
        <dbReference type="ARBA" id="ARBA00041319"/>
    </source>
</evidence>
<evidence type="ECO:0000313" key="7">
    <source>
        <dbReference type="EMBL" id="ARO86695.1"/>
    </source>
</evidence>
<dbReference type="PANTHER" id="PTHR33231">
    <property type="entry name" value="30S RIBOSOMAL PROTEIN"/>
    <property type="match status" value="1"/>
</dbReference>
<feature type="region of interest" description="Disordered" evidence="6">
    <location>
        <begin position="87"/>
        <end position="110"/>
    </location>
</feature>
<name>A0A1W6SLM7_9PROT</name>
<comment type="similarity">
    <text evidence="2">Belongs to the HPF/YfiA ribosome-associated protein family. Short HPF subfamily.</text>
</comment>
<dbReference type="GO" id="GO:0022627">
    <property type="term" value="C:cytosolic small ribosomal subunit"/>
    <property type="evidence" value="ECO:0007669"/>
    <property type="project" value="TreeGrafter"/>
</dbReference>
<dbReference type="InterPro" id="IPR003489">
    <property type="entry name" value="RHF/RaiA"/>
</dbReference>
<dbReference type="NCBIfam" id="TIGR00741">
    <property type="entry name" value="yfiA"/>
    <property type="match status" value="1"/>
</dbReference>
<dbReference type="GO" id="GO:0043024">
    <property type="term" value="F:ribosomal small subunit binding"/>
    <property type="evidence" value="ECO:0007669"/>
    <property type="project" value="TreeGrafter"/>
</dbReference>
<evidence type="ECO:0000256" key="3">
    <source>
        <dbReference type="ARBA" id="ARBA00038695"/>
    </source>
</evidence>
<dbReference type="GO" id="GO:0045900">
    <property type="term" value="P:negative regulation of translational elongation"/>
    <property type="evidence" value="ECO:0007669"/>
    <property type="project" value="TreeGrafter"/>
</dbReference>
<dbReference type="Gene3D" id="3.30.160.100">
    <property type="entry name" value="Ribosome hibernation promotion factor-like"/>
    <property type="match status" value="1"/>
</dbReference>
<protein>
    <recommendedName>
        <fullName evidence="4">Ribosome hibernation promoting factor</fullName>
    </recommendedName>
    <alternativeName>
        <fullName evidence="5">Hibernation factor HPF</fullName>
    </alternativeName>
</protein>
<dbReference type="SUPFAM" id="SSF69754">
    <property type="entry name" value="Ribosome binding protein Y (YfiA homologue)"/>
    <property type="match status" value="1"/>
</dbReference>
<evidence type="ECO:0000313" key="8">
    <source>
        <dbReference type="Proteomes" id="UP000012179"/>
    </source>
</evidence>
<dbReference type="Pfam" id="PF02482">
    <property type="entry name" value="Ribosomal_S30AE"/>
    <property type="match status" value="1"/>
</dbReference>
<evidence type="ECO:0000256" key="6">
    <source>
        <dbReference type="SAM" id="MobiDB-lite"/>
    </source>
</evidence>
<evidence type="ECO:0000256" key="4">
    <source>
        <dbReference type="ARBA" id="ARBA00041148"/>
    </source>
</evidence>
<proteinExistence type="inferred from homology"/>
<keyword evidence="1" id="KW-0810">Translation regulation</keyword>
<comment type="subunit">
    <text evidence="3">Associates exclusively with 100S ribosomes, which are dimers of 70S ribosomes.</text>
</comment>
<feature type="compositionally biased region" description="Basic and acidic residues" evidence="6">
    <location>
        <begin position="87"/>
        <end position="96"/>
    </location>
</feature>
<evidence type="ECO:0000256" key="2">
    <source>
        <dbReference type="ARBA" id="ARBA00038434"/>
    </source>
</evidence>
<dbReference type="InterPro" id="IPR036567">
    <property type="entry name" value="RHF-like"/>
</dbReference>
<evidence type="ECO:0000256" key="1">
    <source>
        <dbReference type="ARBA" id="ARBA00022845"/>
    </source>
</evidence>
<dbReference type="PANTHER" id="PTHR33231:SF1">
    <property type="entry name" value="30S RIBOSOMAL PROTEIN"/>
    <property type="match status" value="1"/>
</dbReference>
<dbReference type="OrthoDB" id="9795980at2"/>
<dbReference type="InterPro" id="IPR050574">
    <property type="entry name" value="HPF/YfiA_ribosome-assoc"/>
</dbReference>
<reference evidence="7 8" key="1">
    <citation type="journal article" date="2015" name="Int. J. Syst. Evol. Microbiol.">
        <title>Nitrosospira lacus sp. nov., a psychrotolerant, ammonia-oxidizing bacterium from sandy lake sediment.</title>
        <authorList>
            <person name="Urakawa H."/>
            <person name="Garcia J.C."/>
            <person name="Nielsen J.L."/>
            <person name="Le V.Q."/>
            <person name="Kozlowski J.A."/>
            <person name="Stein L.Y."/>
            <person name="Lim C.K."/>
            <person name="Pommerening-Roser A."/>
            <person name="Martens-Habbena W."/>
            <person name="Stahl D.A."/>
            <person name="Klotz M.G."/>
        </authorList>
    </citation>
    <scope>NUCLEOTIDE SEQUENCE [LARGE SCALE GENOMIC DNA]</scope>
    <source>
        <strain evidence="7 8">APG3</strain>
    </source>
</reference>
<dbReference type="Proteomes" id="UP000012179">
    <property type="component" value="Chromosome"/>
</dbReference>
<organism evidence="7 8">
    <name type="scientific">Nitrosospira lacus</name>
    <dbReference type="NCBI Taxonomy" id="1288494"/>
    <lineage>
        <taxon>Bacteria</taxon>
        <taxon>Pseudomonadati</taxon>
        <taxon>Pseudomonadota</taxon>
        <taxon>Betaproteobacteria</taxon>
        <taxon>Nitrosomonadales</taxon>
        <taxon>Nitrosomonadaceae</taxon>
        <taxon>Nitrosospira</taxon>
    </lineage>
</organism>
<dbReference type="EMBL" id="CP021106">
    <property type="protein sequence ID" value="ARO86695.1"/>
    <property type="molecule type" value="Genomic_DNA"/>
</dbReference>
<gene>
    <name evidence="7" type="ORF">EBAPG3_002285</name>
</gene>
<dbReference type="CDD" id="cd00552">
    <property type="entry name" value="RaiA"/>
    <property type="match status" value="1"/>
</dbReference>
<dbReference type="KEGG" id="nlc:EBAPG3_002285"/>
<keyword evidence="8" id="KW-1185">Reference proteome</keyword>
<dbReference type="FunFam" id="3.30.160.100:FF:000001">
    <property type="entry name" value="Ribosome hibernation promoting factor"/>
    <property type="match status" value="1"/>
</dbReference>
<dbReference type="eggNOG" id="COG1544">
    <property type="taxonomic scope" value="Bacteria"/>
</dbReference>
<dbReference type="AlphaFoldDB" id="A0A1W6SLM7"/>
<accession>A0A1W6SLM7</accession>